<keyword evidence="9" id="KW-0547">Nucleotide-binding</keyword>
<comment type="subcellular location">
    <subcellularLocation>
        <location evidence="2">Cytoplasm</location>
        <location evidence="2">Cytosol</location>
    </subcellularLocation>
</comment>
<evidence type="ECO:0000256" key="18">
    <source>
        <dbReference type="SAM" id="MobiDB-lite"/>
    </source>
</evidence>
<evidence type="ECO:0000256" key="5">
    <source>
        <dbReference type="ARBA" id="ARBA00012643"/>
    </source>
</evidence>
<dbReference type="FunFam" id="3.40.50.1000:FF:000032">
    <property type="entry name" value="Cytosolic 5-nucleotidase 3-like"/>
    <property type="match status" value="1"/>
</dbReference>
<keyword evidence="10" id="KW-0378">Hydrolase</keyword>
<evidence type="ECO:0000313" key="20">
    <source>
        <dbReference type="Proteomes" id="UP000789390"/>
    </source>
</evidence>
<dbReference type="SFLD" id="SFLDS00003">
    <property type="entry name" value="Haloacid_Dehalogenase"/>
    <property type="match status" value="1"/>
</dbReference>
<evidence type="ECO:0000256" key="15">
    <source>
        <dbReference type="ARBA" id="ARBA00044356"/>
    </source>
</evidence>
<feature type="compositionally biased region" description="Low complexity" evidence="18">
    <location>
        <begin position="33"/>
        <end position="55"/>
    </location>
</feature>
<keyword evidence="6" id="KW-0963">Cytoplasm</keyword>
<comment type="caution">
    <text evidence="19">The sequence shown here is derived from an EMBL/GenBank/DDBJ whole genome shotgun (WGS) entry which is preliminary data.</text>
</comment>
<dbReference type="InterPro" id="IPR036412">
    <property type="entry name" value="HAD-like_sf"/>
</dbReference>
<evidence type="ECO:0000256" key="9">
    <source>
        <dbReference type="ARBA" id="ARBA00022741"/>
    </source>
</evidence>
<evidence type="ECO:0000256" key="13">
    <source>
        <dbReference type="ARBA" id="ARBA00023080"/>
    </source>
</evidence>
<evidence type="ECO:0000256" key="11">
    <source>
        <dbReference type="ARBA" id="ARBA00022842"/>
    </source>
</evidence>
<dbReference type="EMBL" id="CAKKLH010000318">
    <property type="protein sequence ID" value="CAH0111873.1"/>
    <property type="molecule type" value="Genomic_DNA"/>
</dbReference>
<feature type="region of interest" description="Disordered" evidence="18">
    <location>
        <begin position="1"/>
        <end position="122"/>
    </location>
</feature>
<sequence>MEADKKGPEKSKEEILAERKAKKAEKAAKKSQPVVKTAAPVAPVQAAPAAVLEPPQTVKEISIPAKADETGKSKAELKAERRQKQEAQRAAKAAPAAVEAKQSAAPKASQTKRVPDQIQADRPSVEKRLVKRCVSQKVPQLPPAERKVQLFSHLQQQERRMGLLTKDLAINQSNIHPAVIKLGLQYASGIICGSNARAVALLEAFKKVISDYSTPEHKELSRDLEVSLKPCINFLKQCRPISVSMGNVIRFLKRHITNIPSEYNDVQAKEYLHEQIDKYIQENVELAGKAICQEASKKIASGDVILTYGYSSLLLQILLKAFNEDNKKFRVVVLDSSPRSEGLQLLRRLVAAKIPSVYMLISGASYIMPEVTKVLLGAHALLANGNVMSRVGSSQVALVAKAHNVPVLVCCETHKFCERVQTDSFVFNELGDPDDLVAAVKGKPFVHSIANWRELPQLSLLNLTYDVTPGDLVTAVITELGSVPCTSVPIPSLKLSHVHIKHWQKVEEKINKLIAGNHDKLQVIADFDFTLTKFHTNGIRKLSCHGVVENYSKLPEHFKLKSKEMFNKYYPIEIDQHLTVEEKIPLMIEWYDGAHELLEHSNLFKHDFACMVKENPIEFRDGTLQFMKDLNAANIPILVFSAGVGDVIDEALLSNNLTQDNVKVISNYMTYNSEGKLVAFTDKLIHMYNKNETSIPHNSTYFQDLSHRHNVILMGDSLGDLQMSKGVEPPSTVLTIGFLNDKIEERLEKYKEEFDIVLVDDQTMEIPDSILKSVLAK</sequence>
<evidence type="ECO:0000256" key="3">
    <source>
        <dbReference type="ARBA" id="ARBA00007251"/>
    </source>
</evidence>
<evidence type="ECO:0000256" key="14">
    <source>
        <dbReference type="ARBA" id="ARBA00044147"/>
    </source>
</evidence>
<evidence type="ECO:0000256" key="17">
    <source>
        <dbReference type="RuleBase" id="RU003814"/>
    </source>
</evidence>
<dbReference type="Gene3D" id="3.40.50.1000">
    <property type="entry name" value="HAD superfamily/HAD-like"/>
    <property type="match status" value="1"/>
</dbReference>
<accession>A0A8J2RX07</accession>
<reference evidence="19" key="1">
    <citation type="submission" date="2021-11" db="EMBL/GenBank/DDBJ databases">
        <authorList>
            <person name="Schell T."/>
        </authorList>
    </citation>
    <scope>NUCLEOTIDE SEQUENCE</scope>
    <source>
        <strain evidence="19">M5</strain>
    </source>
</reference>
<dbReference type="SFLD" id="SFLDG01128">
    <property type="entry name" value="C1.4:_5'-Nucleotidase_Like"/>
    <property type="match status" value="1"/>
</dbReference>
<evidence type="ECO:0000256" key="16">
    <source>
        <dbReference type="ARBA" id="ARBA00046432"/>
    </source>
</evidence>
<feature type="compositionally biased region" description="Basic and acidic residues" evidence="18">
    <location>
        <begin position="1"/>
        <end position="28"/>
    </location>
</feature>
<evidence type="ECO:0000256" key="2">
    <source>
        <dbReference type="ARBA" id="ARBA00004514"/>
    </source>
</evidence>
<dbReference type="InterPro" id="IPR023214">
    <property type="entry name" value="HAD_sf"/>
</dbReference>
<evidence type="ECO:0000256" key="7">
    <source>
        <dbReference type="ARBA" id="ARBA00022540"/>
    </source>
</evidence>
<dbReference type="PANTHER" id="PTHR10233">
    <property type="entry name" value="TRANSLATION INITIATION FACTOR EIF-2B"/>
    <property type="match status" value="1"/>
</dbReference>
<dbReference type="InterPro" id="IPR042529">
    <property type="entry name" value="IF_2B-like_C"/>
</dbReference>
<keyword evidence="12" id="KW-0648">Protein biosynthesis</keyword>
<dbReference type="GO" id="GO:0003743">
    <property type="term" value="F:translation initiation factor activity"/>
    <property type="evidence" value="ECO:0007669"/>
    <property type="project" value="UniProtKB-KW"/>
</dbReference>
<dbReference type="InterPro" id="IPR000649">
    <property type="entry name" value="IF-2B-related"/>
</dbReference>
<evidence type="ECO:0000256" key="6">
    <source>
        <dbReference type="ARBA" id="ARBA00022490"/>
    </source>
</evidence>
<dbReference type="GO" id="GO:0005829">
    <property type="term" value="C:cytosol"/>
    <property type="evidence" value="ECO:0007669"/>
    <property type="project" value="UniProtKB-SubCell"/>
</dbReference>
<dbReference type="Proteomes" id="UP000789390">
    <property type="component" value="Unassembled WGS sequence"/>
</dbReference>
<gene>
    <name evidence="19" type="ORF">DGAL_LOCUS15530</name>
</gene>
<dbReference type="EC" id="3.1.3.5" evidence="5"/>
<dbReference type="Gene3D" id="1.10.150.340">
    <property type="entry name" value="Pyrimidine 5'-nucleotidase (UMPH-1), N-terminal domain"/>
    <property type="match status" value="1"/>
</dbReference>
<dbReference type="Pfam" id="PF01008">
    <property type="entry name" value="IF-2B"/>
    <property type="match status" value="1"/>
</dbReference>
<dbReference type="AlphaFoldDB" id="A0A8J2RX07"/>
<dbReference type="FunFam" id="1.10.150.340:FF:000001">
    <property type="entry name" value="Cytosolic 5-nucleotidase 3-like"/>
    <property type="match status" value="1"/>
</dbReference>
<keyword evidence="7" id="KW-0396">Initiation factor</keyword>
<protein>
    <recommendedName>
        <fullName evidence="14">Translation initiation factor eIF2B subunit delta</fullName>
        <ecNumber evidence="5">3.1.3.5</ecNumber>
    </recommendedName>
    <alternativeName>
        <fullName evidence="15">eIF2B GDP-GTP exchange factor subunit delta</fullName>
    </alternativeName>
</protein>
<keyword evidence="13" id="KW-0546">Nucleotide metabolism</keyword>
<dbReference type="GO" id="GO:0008253">
    <property type="term" value="F:5'-nucleotidase activity"/>
    <property type="evidence" value="ECO:0007669"/>
    <property type="project" value="UniProtKB-EC"/>
</dbReference>
<comment type="catalytic activity">
    <reaction evidence="1">
        <text>a ribonucleoside 5'-phosphate + H2O = a ribonucleoside + phosphate</text>
        <dbReference type="Rhea" id="RHEA:12484"/>
        <dbReference type="ChEBI" id="CHEBI:15377"/>
        <dbReference type="ChEBI" id="CHEBI:18254"/>
        <dbReference type="ChEBI" id="CHEBI:43474"/>
        <dbReference type="ChEBI" id="CHEBI:58043"/>
        <dbReference type="EC" id="3.1.3.5"/>
    </reaction>
</comment>
<feature type="compositionally biased region" description="Basic and acidic residues" evidence="18">
    <location>
        <begin position="66"/>
        <end position="89"/>
    </location>
</feature>
<organism evidence="19 20">
    <name type="scientific">Daphnia galeata</name>
    <dbReference type="NCBI Taxonomy" id="27404"/>
    <lineage>
        <taxon>Eukaryota</taxon>
        <taxon>Metazoa</taxon>
        <taxon>Ecdysozoa</taxon>
        <taxon>Arthropoda</taxon>
        <taxon>Crustacea</taxon>
        <taxon>Branchiopoda</taxon>
        <taxon>Diplostraca</taxon>
        <taxon>Cladocera</taxon>
        <taxon>Anomopoda</taxon>
        <taxon>Daphniidae</taxon>
        <taxon>Daphnia</taxon>
    </lineage>
</organism>
<evidence type="ECO:0000256" key="10">
    <source>
        <dbReference type="ARBA" id="ARBA00022801"/>
    </source>
</evidence>
<evidence type="ECO:0000256" key="8">
    <source>
        <dbReference type="ARBA" id="ARBA00022723"/>
    </source>
</evidence>
<evidence type="ECO:0000256" key="1">
    <source>
        <dbReference type="ARBA" id="ARBA00000815"/>
    </source>
</evidence>
<comment type="similarity">
    <text evidence="3 17">Belongs to the eIF-2B alpha/beta/delta subunits family.</text>
</comment>
<dbReference type="Pfam" id="PF05822">
    <property type="entry name" value="UMPH-1"/>
    <property type="match status" value="1"/>
</dbReference>
<feature type="compositionally biased region" description="Low complexity" evidence="18">
    <location>
        <begin position="90"/>
        <end position="108"/>
    </location>
</feature>
<proteinExistence type="inferred from homology"/>
<evidence type="ECO:0000313" key="19">
    <source>
        <dbReference type="EMBL" id="CAH0111873.1"/>
    </source>
</evidence>
<dbReference type="SUPFAM" id="SSF56784">
    <property type="entry name" value="HAD-like"/>
    <property type="match status" value="1"/>
</dbReference>
<evidence type="ECO:0000256" key="4">
    <source>
        <dbReference type="ARBA" id="ARBA00008389"/>
    </source>
</evidence>
<dbReference type="GO" id="GO:0000166">
    <property type="term" value="F:nucleotide binding"/>
    <property type="evidence" value="ECO:0007669"/>
    <property type="project" value="UniProtKB-KW"/>
</dbReference>
<comment type="similarity">
    <text evidence="4">Belongs to the pyrimidine 5'-nucleotidase family.</text>
</comment>
<dbReference type="InterPro" id="IPR006434">
    <property type="entry name" value="Pyrimidine_nucleotidase_eu"/>
</dbReference>
<dbReference type="NCBIfam" id="TIGR01544">
    <property type="entry name" value="HAD-SF-IE"/>
    <property type="match status" value="1"/>
</dbReference>
<keyword evidence="8" id="KW-0479">Metal-binding</keyword>
<keyword evidence="20" id="KW-1185">Reference proteome</keyword>
<dbReference type="SUPFAM" id="SSF100950">
    <property type="entry name" value="NagB/RpiA/CoA transferase-like"/>
    <property type="match status" value="1"/>
</dbReference>
<name>A0A8J2RX07_9CRUS</name>
<dbReference type="GO" id="GO:0009117">
    <property type="term" value="P:nucleotide metabolic process"/>
    <property type="evidence" value="ECO:0007669"/>
    <property type="project" value="UniProtKB-KW"/>
</dbReference>
<dbReference type="Gene3D" id="3.40.50.10470">
    <property type="entry name" value="Translation initiation factor eif-2b, domain 2"/>
    <property type="match status" value="1"/>
</dbReference>
<comment type="subunit">
    <text evidence="16">Component of the translation initiation factor 2B (eIF2B) complex which is a heterodecamer of two sets of five different subunits: alpha, beta, gamma, delta and epsilon. Subunits alpha, beta and delta comprise a regulatory subcomplex and subunits epsilon and gamma comprise a catalytic subcomplex. Within the complex, the hexameric regulatory complex resides at the center, with the two heterodimeric catalytic subcomplexes bound on opposite sides.</text>
</comment>
<dbReference type="PANTHER" id="PTHR10233:SF14">
    <property type="entry name" value="TRANSLATION INITIATION FACTOR EIF-2B SUBUNIT DELTA"/>
    <property type="match status" value="1"/>
</dbReference>
<dbReference type="InterPro" id="IPR037171">
    <property type="entry name" value="NagB/RpiA_transferase-like"/>
</dbReference>
<dbReference type="GO" id="GO:0000287">
    <property type="term" value="F:magnesium ion binding"/>
    <property type="evidence" value="ECO:0007669"/>
    <property type="project" value="InterPro"/>
</dbReference>
<dbReference type="OrthoDB" id="10254737at2759"/>
<evidence type="ECO:0000256" key="12">
    <source>
        <dbReference type="ARBA" id="ARBA00022917"/>
    </source>
</evidence>
<keyword evidence="11" id="KW-0460">Magnesium</keyword>